<dbReference type="Proteomes" id="UP000601223">
    <property type="component" value="Unassembled WGS sequence"/>
</dbReference>
<feature type="transmembrane region" description="Helical" evidence="6">
    <location>
        <begin position="20"/>
        <end position="44"/>
    </location>
</feature>
<dbReference type="InterPro" id="IPR047817">
    <property type="entry name" value="ABC2_TM_bact-type"/>
</dbReference>
<feature type="transmembrane region" description="Helical" evidence="6">
    <location>
        <begin position="224"/>
        <end position="244"/>
    </location>
</feature>
<evidence type="ECO:0000256" key="2">
    <source>
        <dbReference type="ARBA" id="ARBA00022692"/>
    </source>
</evidence>
<keyword evidence="2 6" id="KW-0812">Transmembrane</keyword>
<keyword evidence="9" id="KW-1185">Reference proteome</keyword>
<keyword evidence="5" id="KW-0046">Antibiotic resistance</keyword>
<dbReference type="AlphaFoldDB" id="A0A8J3JAG9"/>
<keyword evidence="3 6" id="KW-1133">Transmembrane helix</keyword>
<dbReference type="PANTHER" id="PTHR43027">
    <property type="entry name" value="DOXORUBICIN RESISTANCE ABC TRANSPORTER PERMEASE PROTEIN DRRC-RELATED"/>
    <property type="match status" value="1"/>
</dbReference>
<dbReference type="PANTHER" id="PTHR43027:SF2">
    <property type="entry name" value="TRANSPORT PERMEASE PROTEIN"/>
    <property type="match status" value="1"/>
</dbReference>
<dbReference type="Pfam" id="PF01061">
    <property type="entry name" value="ABC2_membrane"/>
    <property type="match status" value="1"/>
</dbReference>
<keyword evidence="6" id="KW-1003">Cell membrane</keyword>
<evidence type="ECO:0000259" key="7">
    <source>
        <dbReference type="PROSITE" id="PS51012"/>
    </source>
</evidence>
<comment type="subcellular location">
    <subcellularLocation>
        <location evidence="6">Cell membrane</location>
        <topology evidence="6">Multi-pass membrane protein</topology>
    </subcellularLocation>
    <subcellularLocation>
        <location evidence="1">Membrane</location>
        <topology evidence="1">Multi-pass membrane protein</topology>
    </subcellularLocation>
</comment>
<feature type="transmembrane region" description="Helical" evidence="6">
    <location>
        <begin position="101"/>
        <end position="127"/>
    </location>
</feature>
<evidence type="ECO:0000313" key="9">
    <source>
        <dbReference type="Proteomes" id="UP000601223"/>
    </source>
</evidence>
<feature type="transmembrane region" description="Helical" evidence="6">
    <location>
        <begin position="56"/>
        <end position="80"/>
    </location>
</feature>
<comment type="similarity">
    <text evidence="6">Belongs to the ABC-2 integral membrane protein family.</text>
</comment>
<evidence type="ECO:0000256" key="3">
    <source>
        <dbReference type="ARBA" id="ARBA00022989"/>
    </source>
</evidence>
<sequence length="247" mass="25635">MSALSRLTGTEARLFLREPVGAFFALAFPAVLVVVLGNAIPAFSEPSADFDGERPINLYLPVVLALAIGTVTMTSLLGVLAQYRERGVLRRLATTPVKPSALIGAQLGVNVAALLVGSALMMIAAAVAFGSRGPESWPALLVAFVLGAAAMTGVALLIAAVAPNARASAGIGTLVYFPMLFFAGVWTPGPMMPDAAQRIADFTPLGAASQAMQAAWSGDWPQPLHLAVTAGYALVTCALASRLFRWQ</sequence>
<name>A0A8J3JAG9_9ACTN</name>
<dbReference type="InterPro" id="IPR013525">
    <property type="entry name" value="ABC2_TM"/>
</dbReference>
<dbReference type="GO" id="GO:0046677">
    <property type="term" value="P:response to antibiotic"/>
    <property type="evidence" value="ECO:0007669"/>
    <property type="project" value="UniProtKB-KW"/>
</dbReference>
<reference evidence="8 9" key="1">
    <citation type="submission" date="2021-01" db="EMBL/GenBank/DDBJ databases">
        <title>Whole genome shotgun sequence of Catellatospora bangladeshensis NBRC 107357.</title>
        <authorList>
            <person name="Komaki H."/>
            <person name="Tamura T."/>
        </authorList>
    </citation>
    <scope>NUCLEOTIDE SEQUENCE [LARGE SCALE GENOMIC DNA]</scope>
    <source>
        <strain evidence="8 9">NBRC 107357</strain>
    </source>
</reference>
<evidence type="ECO:0000256" key="4">
    <source>
        <dbReference type="ARBA" id="ARBA00023136"/>
    </source>
</evidence>
<proteinExistence type="inferred from homology"/>
<dbReference type="EMBL" id="BONF01000010">
    <property type="protein sequence ID" value="GIF80601.1"/>
    <property type="molecule type" value="Genomic_DNA"/>
</dbReference>
<dbReference type="InterPro" id="IPR052902">
    <property type="entry name" value="ABC-2_transporter"/>
</dbReference>
<feature type="transmembrane region" description="Helical" evidence="6">
    <location>
        <begin position="169"/>
        <end position="187"/>
    </location>
</feature>
<feature type="transmembrane region" description="Helical" evidence="6">
    <location>
        <begin position="139"/>
        <end position="162"/>
    </location>
</feature>
<evidence type="ECO:0000313" key="8">
    <source>
        <dbReference type="EMBL" id="GIF80601.1"/>
    </source>
</evidence>
<dbReference type="PIRSF" id="PIRSF006648">
    <property type="entry name" value="DrrB"/>
    <property type="match status" value="1"/>
</dbReference>
<keyword evidence="6" id="KW-0813">Transport</keyword>
<protein>
    <recommendedName>
        <fullName evidence="6">Transport permease protein</fullName>
    </recommendedName>
</protein>
<evidence type="ECO:0000256" key="1">
    <source>
        <dbReference type="ARBA" id="ARBA00004141"/>
    </source>
</evidence>
<gene>
    <name evidence="8" type="ORF">Cba03nite_19500</name>
</gene>
<dbReference type="GO" id="GO:0140359">
    <property type="term" value="F:ABC-type transporter activity"/>
    <property type="evidence" value="ECO:0007669"/>
    <property type="project" value="InterPro"/>
</dbReference>
<keyword evidence="4 6" id="KW-0472">Membrane</keyword>
<accession>A0A8J3JAG9</accession>
<evidence type="ECO:0000256" key="6">
    <source>
        <dbReference type="RuleBase" id="RU361157"/>
    </source>
</evidence>
<evidence type="ECO:0000256" key="5">
    <source>
        <dbReference type="ARBA" id="ARBA00023251"/>
    </source>
</evidence>
<dbReference type="RefSeq" id="WP_203744381.1">
    <property type="nucleotide sequence ID" value="NZ_BONF01000010.1"/>
</dbReference>
<dbReference type="InterPro" id="IPR000412">
    <property type="entry name" value="ABC_2_transport"/>
</dbReference>
<organism evidence="8 9">
    <name type="scientific">Catellatospora bangladeshensis</name>
    <dbReference type="NCBI Taxonomy" id="310355"/>
    <lineage>
        <taxon>Bacteria</taxon>
        <taxon>Bacillati</taxon>
        <taxon>Actinomycetota</taxon>
        <taxon>Actinomycetes</taxon>
        <taxon>Micromonosporales</taxon>
        <taxon>Micromonosporaceae</taxon>
        <taxon>Catellatospora</taxon>
    </lineage>
</organism>
<comment type="caution">
    <text evidence="8">The sequence shown here is derived from an EMBL/GenBank/DDBJ whole genome shotgun (WGS) entry which is preliminary data.</text>
</comment>
<dbReference type="PROSITE" id="PS51012">
    <property type="entry name" value="ABC_TM2"/>
    <property type="match status" value="1"/>
</dbReference>
<dbReference type="GO" id="GO:0043190">
    <property type="term" value="C:ATP-binding cassette (ABC) transporter complex"/>
    <property type="evidence" value="ECO:0007669"/>
    <property type="project" value="InterPro"/>
</dbReference>
<feature type="domain" description="ABC transmembrane type-2" evidence="7">
    <location>
        <begin position="20"/>
        <end position="247"/>
    </location>
</feature>